<sequence length="489" mass="56748">MFSNYVGFAIFLFALLIRFTNAFNIDFYNFLLEINDNRMVIERNNLLISDVDSTKSFNFKLSQDFESLVNDLIVIDNDKDEKSILPYSYDKDTNSIDIDVSDTNGNEIDLNIIIQYSHKLINLKNSVMKDLSDDKQFATISVPKVPQSEYYIHKFESTFINNVSGNNRVLEFGEDEDSYTQNDNQTGYTLKSSIEHIQPLDTAEVVNVSFKITTPMLTAKKAIRNVHLSHWSNTIQFDEHYVIENEVPQLENTFKRKEYMKYQNKNYGQSGLALSQIDAIIPADSFDHYYKDDLGMITTMKTLHNSRTKSDTMVLKPRYPILGKWKFVFNIGWFNKLEQFSHYLAGTSTEDSKEYLLEIPVIDGASNVIYENLDINIILPEGVVVKSIYTPDLNDLPGDFKKPQIEMSKYENLFDYSEEKSSEIKISYSEMNINSNLIKIPNSDNKIFIRYEINNYAVYYQKVIRLSMWIFAGIISLYFLGMINESLQK</sequence>
<keyword evidence="5 10" id="KW-0812">Transmembrane</keyword>
<evidence type="ECO:0000256" key="4">
    <source>
        <dbReference type="ARBA" id="ARBA00008905"/>
    </source>
</evidence>
<comment type="subcellular location">
    <subcellularLocation>
        <location evidence="2 10">Endoplasmic reticulum membrane</location>
        <topology evidence="2 10">Single-pass type I membrane protein</topology>
    </subcellularLocation>
</comment>
<dbReference type="PANTHER" id="PTHR21049:SF0">
    <property type="entry name" value="DOLICHYL-DIPHOSPHOOLIGOSACCHARIDE--PROTEIN GLYCOSYLTRANSFERASE SUBUNIT 1"/>
    <property type="match status" value="1"/>
</dbReference>
<dbReference type="AlphaFoldDB" id="A0A1L0FF59"/>
<keyword evidence="9 10" id="KW-0472">Membrane</keyword>
<proteinExistence type="inferred from homology"/>
<dbReference type="OrthoDB" id="310030at2759"/>
<dbReference type="Pfam" id="PF04597">
    <property type="entry name" value="Ribophorin_I"/>
    <property type="match status" value="1"/>
</dbReference>
<evidence type="ECO:0000256" key="7">
    <source>
        <dbReference type="ARBA" id="ARBA00022824"/>
    </source>
</evidence>
<name>A0A1L0FF59_9ASCO</name>
<dbReference type="GO" id="GO:0008250">
    <property type="term" value="C:oligosaccharyltransferase complex"/>
    <property type="evidence" value="ECO:0007669"/>
    <property type="project" value="UniProtKB-UniRule"/>
</dbReference>
<evidence type="ECO:0000256" key="8">
    <source>
        <dbReference type="ARBA" id="ARBA00022989"/>
    </source>
</evidence>
<protein>
    <recommendedName>
        <fullName evidence="10">Dolichyl-diphosphooligosaccharide--protein glycosyltransferase subunit 1</fullName>
    </recommendedName>
</protein>
<evidence type="ECO:0000313" key="12">
    <source>
        <dbReference type="Proteomes" id="UP000183365"/>
    </source>
</evidence>
<evidence type="ECO:0000256" key="10">
    <source>
        <dbReference type="RuleBase" id="RU361143"/>
    </source>
</evidence>
<dbReference type="EMBL" id="FQNF01000005">
    <property type="protein sequence ID" value="SGZ38214.1"/>
    <property type="molecule type" value="Genomic_DNA"/>
</dbReference>
<feature type="transmembrane region" description="Helical" evidence="10">
    <location>
        <begin position="466"/>
        <end position="483"/>
    </location>
</feature>
<keyword evidence="8 10" id="KW-1133">Transmembrane helix</keyword>
<dbReference type="VEuPathDB" id="FungiDB:HGUI_00414"/>
<accession>A0A1L0FF59</accession>
<organism evidence="11 12">
    <name type="scientific">Hanseniaspora guilliermondii</name>
    <dbReference type="NCBI Taxonomy" id="56406"/>
    <lineage>
        <taxon>Eukaryota</taxon>
        <taxon>Fungi</taxon>
        <taxon>Dikarya</taxon>
        <taxon>Ascomycota</taxon>
        <taxon>Saccharomycotina</taxon>
        <taxon>Saccharomycetes</taxon>
        <taxon>Saccharomycodales</taxon>
        <taxon>Saccharomycodaceae</taxon>
        <taxon>Hanseniaspora</taxon>
    </lineage>
</organism>
<evidence type="ECO:0000256" key="9">
    <source>
        <dbReference type="ARBA" id="ARBA00023136"/>
    </source>
</evidence>
<evidence type="ECO:0000256" key="1">
    <source>
        <dbReference type="ARBA" id="ARBA00002791"/>
    </source>
</evidence>
<dbReference type="Proteomes" id="UP000183365">
    <property type="component" value="Unassembled WGS sequence"/>
</dbReference>
<dbReference type="GO" id="GO:0018279">
    <property type="term" value="P:protein N-linked glycosylation via asparagine"/>
    <property type="evidence" value="ECO:0007669"/>
    <property type="project" value="TreeGrafter"/>
</dbReference>
<evidence type="ECO:0000256" key="5">
    <source>
        <dbReference type="ARBA" id="ARBA00022692"/>
    </source>
</evidence>
<evidence type="ECO:0000256" key="2">
    <source>
        <dbReference type="ARBA" id="ARBA00004115"/>
    </source>
</evidence>
<reference evidence="12" key="1">
    <citation type="submission" date="2016-11" db="EMBL/GenBank/DDBJ databases">
        <authorList>
            <person name="Guldener U."/>
        </authorList>
    </citation>
    <scope>NUCLEOTIDE SEQUENCE [LARGE SCALE GENOMIC DNA]</scope>
</reference>
<keyword evidence="6" id="KW-0732">Signal</keyword>
<comment type="pathway">
    <text evidence="3 10">Protein modification; protein glycosylation.</text>
</comment>
<keyword evidence="12" id="KW-1185">Reference proteome</keyword>
<evidence type="ECO:0000256" key="6">
    <source>
        <dbReference type="ARBA" id="ARBA00022729"/>
    </source>
</evidence>
<dbReference type="InterPro" id="IPR007676">
    <property type="entry name" value="Ribophorin_I"/>
</dbReference>
<dbReference type="PANTHER" id="PTHR21049">
    <property type="entry name" value="RIBOPHORIN I"/>
    <property type="match status" value="1"/>
</dbReference>
<gene>
    <name evidence="11" type="ORF">HGUI_00414</name>
</gene>
<comment type="subunit">
    <text evidence="10">Component of the oligosaccharyltransferase (OST) complex.</text>
</comment>
<comment type="similarity">
    <text evidence="4 10">Belongs to the OST1 family.</text>
</comment>
<comment type="function">
    <text evidence="1 10">Subunit of the oligosaccharyl transferase (OST) complex that catalyzes the initial transfer of a defined glycan (Glc(3)Man(9)GlcNAc(2) in eukaryotes) from the lipid carrier dolichol-pyrophosphate to an asparagine residue within an Asn-X-Ser/Thr consensus motif in nascent polypeptide chains, the first step in protein N-glycosylation. N-glycosylation occurs cotranslationally and the complex associates with the Sec61 complex at the channel-forming translocon complex that mediates protein translocation across the endoplasmic reticulum (ER). All subunits are required for a maximal enzyme activity.</text>
</comment>
<evidence type="ECO:0000313" key="11">
    <source>
        <dbReference type="EMBL" id="SGZ38214.1"/>
    </source>
</evidence>
<evidence type="ECO:0000256" key="3">
    <source>
        <dbReference type="ARBA" id="ARBA00004922"/>
    </source>
</evidence>
<dbReference type="UniPathway" id="UPA00378"/>
<keyword evidence="7 10" id="KW-0256">Endoplasmic reticulum</keyword>